<accession>A0A7C7DCD9</accession>
<dbReference type="Proteomes" id="UP000553059">
    <property type="component" value="Unassembled WGS sequence"/>
</dbReference>
<organism evidence="2 3">
    <name type="scientific">Desulfitobacterium dehalogenans</name>
    <dbReference type="NCBI Taxonomy" id="36854"/>
    <lineage>
        <taxon>Bacteria</taxon>
        <taxon>Bacillati</taxon>
        <taxon>Bacillota</taxon>
        <taxon>Clostridia</taxon>
        <taxon>Eubacteriales</taxon>
        <taxon>Desulfitobacteriaceae</taxon>
        <taxon>Desulfitobacterium</taxon>
    </lineage>
</organism>
<keyword evidence="1" id="KW-1133">Transmembrane helix</keyword>
<dbReference type="AlphaFoldDB" id="A0A7C7DCD9"/>
<reference evidence="2 3" key="1">
    <citation type="journal article" date="2020" name="Biotechnol. Biofuels">
        <title>New insights from the biogas microbiome by comprehensive genome-resolved metagenomics of nearly 1600 species originating from multiple anaerobic digesters.</title>
        <authorList>
            <person name="Campanaro S."/>
            <person name="Treu L."/>
            <person name="Rodriguez-R L.M."/>
            <person name="Kovalovszki A."/>
            <person name="Ziels R.M."/>
            <person name="Maus I."/>
            <person name="Zhu X."/>
            <person name="Kougias P.G."/>
            <person name="Basile A."/>
            <person name="Luo G."/>
            <person name="Schluter A."/>
            <person name="Konstantinidis K.T."/>
            <person name="Angelidaki I."/>
        </authorList>
    </citation>
    <scope>NUCLEOTIDE SEQUENCE [LARGE SCALE GENOMIC DNA]</scope>
    <source>
        <strain evidence="2">AS05jafATM_4</strain>
    </source>
</reference>
<keyword evidence="1" id="KW-0472">Membrane</keyword>
<evidence type="ECO:0000313" key="2">
    <source>
        <dbReference type="EMBL" id="HHY28400.1"/>
    </source>
</evidence>
<gene>
    <name evidence="2" type="ORF">GX523_16995</name>
</gene>
<evidence type="ECO:0000313" key="3">
    <source>
        <dbReference type="Proteomes" id="UP000553059"/>
    </source>
</evidence>
<keyword evidence="1" id="KW-0812">Transmembrane</keyword>
<comment type="caution">
    <text evidence="2">The sequence shown here is derived from an EMBL/GenBank/DDBJ whole genome shotgun (WGS) entry which is preliminary data.</text>
</comment>
<evidence type="ECO:0000256" key="1">
    <source>
        <dbReference type="SAM" id="Phobius"/>
    </source>
</evidence>
<feature type="transmembrane region" description="Helical" evidence="1">
    <location>
        <begin position="12"/>
        <end position="32"/>
    </location>
</feature>
<protein>
    <submittedName>
        <fullName evidence="2">Uncharacterized protein</fullName>
    </submittedName>
</protein>
<proteinExistence type="predicted"/>
<sequence length="201" mass="23191">MQLQVGVYKYVYSAMVFILIGVFILTACSELFNRPIYGSQPFIVDTSTGKEETAYPLQTPDGPAEIEQKPILKLLTSDRKEKIEIFDGQLADGRKIFISSGYQWRSEQWNWVHSGQAAYELSTPVKAMSVSQFGVLELIDLEIMTIEYETEKDKKQLSIMEVDDRRFVAYLTDPGHRDYYQIRGLSKSGEILWQLFDDGYW</sequence>
<name>A0A7C7DCD9_9FIRM</name>
<dbReference type="EMBL" id="DUTF01000360">
    <property type="protein sequence ID" value="HHY28400.1"/>
    <property type="molecule type" value="Genomic_DNA"/>
</dbReference>